<dbReference type="PANTHER" id="PTHR31672:SF13">
    <property type="entry name" value="F-BOX PROTEIN CPR30-LIKE"/>
    <property type="match status" value="1"/>
</dbReference>
<dbReference type="PANTHER" id="PTHR31672">
    <property type="entry name" value="BNACNNG10540D PROTEIN"/>
    <property type="match status" value="1"/>
</dbReference>
<comment type="caution">
    <text evidence="2">The sequence shown here is derived from an EMBL/GenBank/DDBJ whole genome shotgun (WGS) entry which is preliminary data.</text>
</comment>
<feature type="domain" description="F-box" evidence="1">
    <location>
        <begin position="5"/>
        <end position="54"/>
    </location>
</feature>
<dbReference type="InterPro" id="IPR013187">
    <property type="entry name" value="F-box-assoc_dom_typ3"/>
</dbReference>
<dbReference type="InterPro" id="IPR011043">
    <property type="entry name" value="Gal_Oxase/kelch_b-propeller"/>
</dbReference>
<name>A0AAV8E7X3_9POAL</name>
<organism evidence="2 3">
    <name type="scientific">Rhynchospora pubera</name>
    <dbReference type="NCBI Taxonomy" id="906938"/>
    <lineage>
        <taxon>Eukaryota</taxon>
        <taxon>Viridiplantae</taxon>
        <taxon>Streptophyta</taxon>
        <taxon>Embryophyta</taxon>
        <taxon>Tracheophyta</taxon>
        <taxon>Spermatophyta</taxon>
        <taxon>Magnoliopsida</taxon>
        <taxon>Liliopsida</taxon>
        <taxon>Poales</taxon>
        <taxon>Cyperaceae</taxon>
        <taxon>Cyperoideae</taxon>
        <taxon>Rhynchosporeae</taxon>
        <taxon>Rhynchospora</taxon>
    </lineage>
</organism>
<accession>A0AAV8E7X3</accession>
<dbReference type="PROSITE" id="PS50181">
    <property type="entry name" value="FBOX"/>
    <property type="match status" value="1"/>
</dbReference>
<evidence type="ECO:0000259" key="1">
    <source>
        <dbReference type="PROSITE" id="PS50181"/>
    </source>
</evidence>
<dbReference type="InterPro" id="IPR036047">
    <property type="entry name" value="F-box-like_dom_sf"/>
</dbReference>
<evidence type="ECO:0000313" key="3">
    <source>
        <dbReference type="Proteomes" id="UP001140206"/>
    </source>
</evidence>
<dbReference type="SUPFAM" id="SSF81383">
    <property type="entry name" value="F-box domain"/>
    <property type="match status" value="1"/>
</dbReference>
<dbReference type="NCBIfam" id="TIGR01640">
    <property type="entry name" value="F_box_assoc_1"/>
    <property type="match status" value="1"/>
</dbReference>
<dbReference type="InterPro" id="IPR050796">
    <property type="entry name" value="SCF_F-box_component"/>
</dbReference>
<sequence>MQKSQEKIHDLPTDVITEILLRLPARSLVQVRKVCKLWRSITTTSYFIDMYSKYGFPSRQQYVFVSDFDRRTISMLEPKSWRVILKLKKCTTESLELLGSCKGILCLYNYTLRCVELLNPMTCESITIPKPPMERRYLFYMGFDPSRKKFKVICRKRFCNPERWYVYTVGTDARWRHLVSMPDTSCLNCEGIYSNRALHWLGHKNGKMFLYSFDLKDETTSSIDITLCRDISSPRWPRLFELEGSIWLQSMYARNYGEPFIGMLEMNSVLEDQWTWKYSVRVPMSPPPRWTPLLIHNEEIIFLNDRLNLLYYYDLKQDLHKGFVACYDPESGSPSINRDSKAANHERKSVSCIAFRESLVEISKKKKKQRELGCTKQMIDDAFSRPMSLR</sequence>
<dbReference type="Pfam" id="PF00646">
    <property type="entry name" value="F-box"/>
    <property type="match status" value="1"/>
</dbReference>
<reference evidence="2" key="1">
    <citation type="submission" date="2022-08" db="EMBL/GenBank/DDBJ databases">
        <authorList>
            <person name="Marques A."/>
        </authorList>
    </citation>
    <scope>NUCLEOTIDE SEQUENCE</scope>
    <source>
        <strain evidence="2">RhyPub2mFocal</strain>
        <tissue evidence="2">Leaves</tissue>
    </source>
</reference>
<dbReference type="InterPro" id="IPR001810">
    <property type="entry name" value="F-box_dom"/>
</dbReference>
<dbReference type="AlphaFoldDB" id="A0AAV8E7X3"/>
<dbReference type="InterPro" id="IPR017451">
    <property type="entry name" value="F-box-assoc_interact_dom"/>
</dbReference>
<dbReference type="CDD" id="cd22157">
    <property type="entry name" value="F-box_AtFBW1-like"/>
    <property type="match status" value="1"/>
</dbReference>
<protein>
    <submittedName>
        <fullName evidence="2">F-box and associated interaction domains-containing protein</fullName>
    </submittedName>
</protein>
<dbReference type="Gene3D" id="1.20.1280.50">
    <property type="match status" value="1"/>
</dbReference>
<dbReference type="Proteomes" id="UP001140206">
    <property type="component" value="Chromosome 3"/>
</dbReference>
<proteinExistence type="predicted"/>
<keyword evidence="3" id="KW-1185">Reference proteome</keyword>
<dbReference type="Pfam" id="PF08268">
    <property type="entry name" value="FBA_3"/>
    <property type="match status" value="1"/>
</dbReference>
<gene>
    <name evidence="2" type="ORF">LUZ62_059847</name>
</gene>
<dbReference type="EMBL" id="JAMFTS010000003">
    <property type="protein sequence ID" value="KAJ4775590.1"/>
    <property type="molecule type" value="Genomic_DNA"/>
</dbReference>
<dbReference type="SUPFAM" id="SSF50965">
    <property type="entry name" value="Galactose oxidase, central domain"/>
    <property type="match status" value="1"/>
</dbReference>
<evidence type="ECO:0000313" key="2">
    <source>
        <dbReference type="EMBL" id="KAJ4775590.1"/>
    </source>
</evidence>
<dbReference type="SMART" id="SM00256">
    <property type="entry name" value="FBOX"/>
    <property type="match status" value="1"/>
</dbReference>